<evidence type="ECO:0000313" key="3">
    <source>
        <dbReference type="Proteomes" id="UP000250266"/>
    </source>
</evidence>
<proteinExistence type="predicted"/>
<accession>A0A8E2EC09</accession>
<dbReference type="AlphaFoldDB" id="A0A8E2EC09"/>
<protein>
    <submittedName>
        <fullName evidence="2">Uncharacterized protein</fullName>
    </submittedName>
</protein>
<reference evidence="2 3" key="1">
    <citation type="journal article" date="2016" name="Nat. Commun.">
        <title>Ectomycorrhizal ecology is imprinted in the genome of the dominant symbiotic fungus Cenococcum geophilum.</title>
        <authorList>
            <consortium name="DOE Joint Genome Institute"/>
            <person name="Peter M."/>
            <person name="Kohler A."/>
            <person name="Ohm R.A."/>
            <person name="Kuo A."/>
            <person name="Krutzmann J."/>
            <person name="Morin E."/>
            <person name="Arend M."/>
            <person name="Barry K.W."/>
            <person name="Binder M."/>
            <person name="Choi C."/>
            <person name="Clum A."/>
            <person name="Copeland A."/>
            <person name="Grisel N."/>
            <person name="Haridas S."/>
            <person name="Kipfer T."/>
            <person name="LaButti K."/>
            <person name="Lindquist E."/>
            <person name="Lipzen A."/>
            <person name="Maire R."/>
            <person name="Meier B."/>
            <person name="Mihaltcheva S."/>
            <person name="Molinier V."/>
            <person name="Murat C."/>
            <person name="Poggeler S."/>
            <person name="Quandt C.A."/>
            <person name="Sperisen C."/>
            <person name="Tritt A."/>
            <person name="Tisserant E."/>
            <person name="Crous P.W."/>
            <person name="Henrissat B."/>
            <person name="Nehls U."/>
            <person name="Egli S."/>
            <person name="Spatafora J.W."/>
            <person name="Grigoriev I.V."/>
            <person name="Martin F.M."/>
        </authorList>
    </citation>
    <scope>NUCLEOTIDE SEQUENCE [LARGE SCALE GENOMIC DNA]</scope>
    <source>
        <strain evidence="2 3">CBS 459.81</strain>
    </source>
</reference>
<keyword evidence="1" id="KW-1133">Transmembrane helix</keyword>
<feature type="transmembrane region" description="Helical" evidence="1">
    <location>
        <begin position="87"/>
        <end position="106"/>
    </location>
</feature>
<evidence type="ECO:0000313" key="2">
    <source>
        <dbReference type="EMBL" id="OCK81172.1"/>
    </source>
</evidence>
<gene>
    <name evidence="2" type="ORF">K432DRAFT_404058</name>
</gene>
<dbReference type="Proteomes" id="UP000250266">
    <property type="component" value="Unassembled WGS sequence"/>
</dbReference>
<dbReference type="EMBL" id="KV744931">
    <property type="protein sequence ID" value="OCK81172.1"/>
    <property type="molecule type" value="Genomic_DNA"/>
</dbReference>
<evidence type="ECO:0000256" key="1">
    <source>
        <dbReference type="SAM" id="Phobius"/>
    </source>
</evidence>
<name>A0A8E2EC09_9PEZI</name>
<keyword evidence="1" id="KW-0812">Transmembrane</keyword>
<keyword evidence="3" id="KW-1185">Reference proteome</keyword>
<feature type="transmembrane region" description="Helical" evidence="1">
    <location>
        <begin position="21"/>
        <end position="45"/>
    </location>
</feature>
<organism evidence="2 3">
    <name type="scientific">Lepidopterella palustris CBS 459.81</name>
    <dbReference type="NCBI Taxonomy" id="1314670"/>
    <lineage>
        <taxon>Eukaryota</taxon>
        <taxon>Fungi</taxon>
        <taxon>Dikarya</taxon>
        <taxon>Ascomycota</taxon>
        <taxon>Pezizomycotina</taxon>
        <taxon>Dothideomycetes</taxon>
        <taxon>Pleosporomycetidae</taxon>
        <taxon>Mytilinidiales</taxon>
        <taxon>Argynnaceae</taxon>
        <taxon>Lepidopterella</taxon>
    </lineage>
</organism>
<feature type="transmembrane region" description="Helical" evidence="1">
    <location>
        <begin position="51"/>
        <end position="75"/>
    </location>
</feature>
<keyword evidence="1" id="KW-0472">Membrane</keyword>
<sequence>MLCIQAYRYLQRTFPREAVTILLLCWPIEILGILTLMALNIFTIVQTAGSFRLWSIFNLSWWTTLICFFTILADGCTSSFSRGARDLIFATLLVPGFAGGMLAVHAHDPRLEKFQPVLQPVIWSMLLSTW</sequence>